<reference evidence="3 4" key="1">
    <citation type="submission" date="2019-05" db="EMBL/GenBank/DDBJ databases">
        <authorList>
            <person name="Lee S.D."/>
        </authorList>
    </citation>
    <scope>NUCLEOTIDE SEQUENCE [LARGE SCALE GENOMIC DNA]</scope>
    <source>
        <strain evidence="3 4">GH2-6</strain>
    </source>
</reference>
<accession>A0A5C4JXF9</accession>
<dbReference type="InterPro" id="IPR022615">
    <property type="entry name" value="NqrA_C_domain"/>
</dbReference>
<evidence type="ECO:0000313" key="4">
    <source>
        <dbReference type="Proteomes" id="UP000307874"/>
    </source>
</evidence>
<comment type="caution">
    <text evidence="3">The sequence shown here is derived from an EMBL/GenBank/DDBJ whole genome shotgun (WGS) entry which is preliminary data.</text>
</comment>
<keyword evidence="4" id="KW-1185">Reference proteome</keyword>
<dbReference type="InterPro" id="IPR008703">
    <property type="entry name" value="NqrA"/>
</dbReference>
<organism evidence="3 4">
    <name type="scientific">Martelella lutilitoris</name>
    <dbReference type="NCBI Taxonomy" id="2583532"/>
    <lineage>
        <taxon>Bacteria</taxon>
        <taxon>Pseudomonadati</taxon>
        <taxon>Pseudomonadota</taxon>
        <taxon>Alphaproteobacteria</taxon>
        <taxon>Hyphomicrobiales</taxon>
        <taxon>Aurantimonadaceae</taxon>
        <taxon>Martelella</taxon>
    </lineage>
</organism>
<feature type="domain" description="NqrA second alpha/beta" evidence="2">
    <location>
        <begin position="114"/>
        <end position="255"/>
    </location>
</feature>
<dbReference type="Proteomes" id="UP000307874">
    <property type="component" value="Unassembled WGS sequence"/>
</dbReference>
<proteinExistence type="predicted"/>
<dbReference type="Pfam" id="PF24836">
    <property type="entry name" value="NQRA_2nd"/>
    <property type="match status" value="1"/>
</dbReference>
<dbReference type="Pfam" id="PF11973">
    <property type="entry name" value="NQRA_SLBB"/>
    <property type="match status" value="1"/>
</dbReference>
<feature type="domain" description="Na(+)-translocating NADH-quinone reductase subunit A C-terminal" evidence="1">
    <location>
        <begin position="262"/>
        <end position="309"/>
    </location>
</feature>
<dbReference type="RefSeq" id="WP_138746946.1">
    <property type="nucleotide sequence ID" value="NZ_VCLB01000001.1"/>
</dbReference>
<dbReference type="OrthoDB" id="9774536at2"/>
<dbReference type="EMBL" id="VCLB01000001">
    <property type="protein sequence ID" value="TNB49907.1"/>
    <property type="molecule type" value="Genomic_DNA"/>
</dbReference>
<evidence type="ECO:0000259" key="1">
    <source>
        <dbReference type="Pfam" id="PF11973"/>
    </source>
</evidence>
<sequence length="422" mass="44847">MDRLFSAGLSVPTGPSLPDDHTAETLLTEEAALVPAPGEELRVVPLVEVDQRVAQGQPLFSLRAAEEIKLVAPMPARVAAIELNPGRRLIQMLLFREDGGDRHSFPTEKADSDAAALRALMQEAGLWRLFRSRPFGHMPALAEAPAAIFVMAADTRPAAPDPKTALSGREEALSRGLSALKLLAGDQVFLCEAKGRPLDLDTTDGARRLTCGSLHPQGLAGIQIHHHAPAAVDARVWDIHAEDIADLGDLLATGLLPETRLVTVTGSAMREPRLLRCQPGADLRGLCHGHVQPGPYQVLAGSVLDGRPAHWLGPRDRQASVLSRGSGKRRGHWFSAALTRAARPLPIIPTAALSQAFGGDIPAAALMRALSAGDQEAAARLGALSLLEEDLALVDYVTFAEPSLSAQLRGLLNAIEKEEAPA</sequence>
<dbReference type="AlphaFoldDB" id="A0A5C4JXF9"/>
<dbReference type="InterPro" id="IPR056148">
    <property type="entry name" value="NQRA_2nd"/>
</dbReference>
<evidence type="ECO:0000259" key="2">
    <source>
        <dbReference type="Pfam" id="PF24836"/>
    </source>
</evidence>
<name>A0A5C4JXF9_9HYPH</name>
<dbReference type="PANTHER" id="PTHR37839:SF1">
    <property type="entry name" value="NA(+)-TRANSLOCATING NADH-QUINONE REDUCTASE SUBUNIT A"/>
    <property type="match status" value="1"/>
</dbReference>
<evidence type="ECO:0000313" key="3">
    <source>
        <dbReference type="EMBL" id="TNB49907.1"/>
    </source>
</evidence>
<gene>
    <name evidence="3" type="ORF">FF124_02800</name>
</gene>
<reference evidence="3 4" key="2">
    <citation type="submission" date="2019-06" db="EMBL/GenBank/DDBJ databases">
        <title>Martelella lutilitoris sp. nov., isolated from a tidal mudflat.</title>
        <authorList>
            <person name="Kim Y.-J."/>
        </authorList>
    </citation>
    <scope>NUCLEOTIDE SEQUENCE [LARGE SCALE GENOMIC DNA]</scope>
    <source>
        <strain evidence="3 4">GH2-6</strain>
    </source>
</reference>
<dbReference type="GO" id="GO:0016655">
    <property type="term" value="F:oxidoreductase activity, acting on NAD(P)H, quinone or similar compound as acceptor"/>
    <property type="evidence" value="ECO:0007669"/>
    <property type="project" value="InterPro"/>
</dbReference>
<protein>
    <submittedName>
        <fullName evidence="3">Na(+)-translocating NADH-quinone reductase subunit A</fullName>
    </submittedName>
</protein>
<dbReference type="GO" id="GO:0006814">
    <property type="term" value="P:sodium ion transport"/>
    <property type="evidence" value="ECO:0007669"/>
    <property type="project" value="InterPro"/>
</dbReference>
<dbReference type="PANTHER" id="PTHR37839">
    <property type="entry name" value="NA(+)-TRANSLOCATING NADH-QUINONE REDUCTASE SUBUNIT A"/>
    <property type="match status" value="1"/>
</dbReference>